<dbReference type="eggNOG" id="arCOG07690">
    <property type="taxonomic scope" value="Archaea"/>
</dbReference>
<evidence type="ECO:0000313" key="2">
    <source>
        <dbReference type="Proteomes" id="UP000001431"/>
    </source>
</evidence>
<organism evidence="1 2">
    <name type="scientific">Pyrobaculum calidifontis (strain DSM 21063 / JCM 11548 / VA1)</name>
    <dbReference type="NCBI Taxonomy" id="410359"/>
    <lineage>
        <taxon>Archaea</taxon>
        <taxon>Thermoproteota</taxon>
        <taxon>Thermoprotei</taxon>
        <taxon>Thermoproteales</taxon>
        <taxon>Thermoproteaceae</taxon>
        <taxon>Pyrobaculum</taxon>
    </lineage>
</organism>
<reference evidence="1" key="1">
    <citation type="submission" date="2007-02" db="EMBL/GenBank/DDBJ databases">
        <title>Complete sequence of Pyrobaculum calidifontis JCM 11548.</title>
        <authorList>
            <consortium name="US DOE Joint Genome Institute"/>
            <person name="Copeland A."/>
            <person name="Lucas S."/>
            <person name="Lapidus A."/>
            <person name="Barry K."/>
            <person name="Glavina del Rio T."/>
            <person name="Dalin E."/>
            <person name="Tice H."/>
            <person name="Pitluck S."/>
            <person name="Chain P."/>
            <person name="Malfatti S."/>
            <person name="Shin M."/>
            <person name="Vergez L."/>
            <person name="Schmutz J."/>
            <person name="Larimer F."/>
            <person name="Land M."/>
            <person name="Hauser L."/>
            <person name="Kyrpides N."/>
            <person name="Mikhailova N."/>
            <person name="Cozen A.E."/>
            <person name="Fitz-Gibbon S.T."/>
            <person name="House C.H."/>
            <person name="Saltikov C."/>
            <person name="Lowe T.M."/>
            <person name="Richardson P."/>
        </authorList>
    </citation>
    <scope>NUCLEOTIDE SEQUENCE [LARGE SCALE GENOMIC DNA]</scope>
    <source>
        <strain evidence="1">JCM 11548</strain>
    </source>
</reference>
<keyword evidence="2" id="KW-1185">Reference proteome</keyword>
<dbReference type="STRING" id="410359.Pcal_0211"/>
<protein>
    <submittedName>
        <fullName evidence="1">Uncharacterized protein</fullName>
    </submittedName>
</protein>
<name>A3MSN1_PYRCJ</name>
<dbReference type="KEGG" id="pcl:Pcal_0211"/>
<dbReference type="HOGENOM" id="CLU_140141_0_0_2"/>
<gene>
    <name evidence="1" type="ordered locus">Pcal_0211</name>
</gene>
<dbReference type="AlphaFoldDB" id="A3MSN1"/>
<accession>A3MSN1</accession>
<dbReference type="Proteomes" id="UP000001431">
    <property type="component" value="Chromosome"/>
</dbReference>
<evidence type="ECO:0000313" key="1">
    <source>
        <dbReference type="EMBL" id="ABO07648.1"/>
    </source>
</evidence>
<sequence>MALGAVAFQPWPGVSHLELGRHLVECIKKMLRVGGELKWRDVVRRGRPEAILALIQAAAEVRYTAFHYTGEAKLAARLEELVRGADLVVLDNQLLPRGLKVGVKTVERD</sequence>
<dbReference type="EMBL" id="CP000561">
    <property type="protein sequence ID" value="ABO07648.1"/>
    <property type="molecule type" value="Genomic_DNA"/>
</dbReference>
<proteinExistence type="predicted"/>